<evidence type="ECO:0000313" key="3">
    <source>
        <dbReference type="Proteomes" id="UP001596091"/>
    </source>
</evidence>
<reference evidence="3" key="1">
    <citation type="journal article" date="2019" name="Int. J. Syst. Evol. Microbiol.">
        <title>The Global Catalogue of Microorganisms (GCM) 10K type strain sequencing project: providing services to taxonomists for standard genome sequencing and annotation.</title>
        <authorList>
            <consortium name="The Broad Institute Genomics Platform"/>
            <consortium name="The Broad Institute Genome Sequencing Center for Infectious Disease"/>
            <person name="Wu L."/>
            <person name="Ma J."/>
        </authorList>
    </citation>
    <scope>NUCLEOTIDE SEQUENCE [LARGE SCALE GENOMIC DNA]</scope>
    <source>
        <strain evidence="3">JCM 4087</strain>
    </source>
</reference>
<keyword evidence="3" id="KW-1185">Reference proteome</keyword>
<dbReference type="Gene3D" id="3.40.50.2300">
    <property type="match status" value="1"/>
</dbReference>
<name>A0ABW1EA68_9BACT</name>
<evidence type="ECO:0000256" key="1">
    <source>
        <dbReference type="SAM" id="MobiDB-lite"/>
    </source>
</evidence>
<protein>
    <submittedName>
        <fullName evidence="2">Response regulator</fullName>
    </submittedName>
</protein>
<feature type="region of interest" description="Disordered" evidence="1">
    <location>
        <begin position="1"/>
        <end position="146"/>
    </location>
</feature>
<feature type="compositionally biased region" description="Low complexity" evidence="1">
    <location>
        <begin position="39"/>
        <end position="75"/>
    </location>
</feature>
<feature type="compositionally biased region" description="Low complexity" evidence="1">
    <location>
        <begin position="7"/>
        <end position="23"/>
    </location>
</feature>
<dbReference type="RefSeq" id="WP_263334936.1">
    <property type="nucleotide sequence ID" value="NZ_JAGSYH010000002.1"/>
</dbReference>
<feature type="compositionally biased region" description="Low complexity" evidence="1">
    <location>
        <begin position="99"/>
        <end position="111"/>
    </location>
</feature>
<gene>
    <name evidence="2" type="ORF">ACFPT7_01075</name>
</gene>
<proteinExistence type="predicted"/>
<sequence>MTTELTQPPSEAGQAQASAPGQSQEHRRRRRRRRKTKSNPAAQNQPQNQNGQQVSASPAQPPIQQNQPRPQQQGGQQQGQGASGRKKKKKHGGGGFQGSPGNNANPGNSINGHGGGKKRQQKGPRQFVGPMDHSYRGANGNVADSPPSTIPVHGNGNIGGYYSDLQNVRIAAPPIAADKPPRIYFFVEDLFFVAKIQEVSRKLGVKVEFVKGDGKDALVRITDAPENERPGLLVFDLNSNTAKPLTLIPKVRTKLKKSVSIIGFLSHLQGDLKLKATEAGCDTVMPRSAFSQSLPNLIMRYGLEEDEDNYPQPV</sequence>
<organism evidence="2 3">
    <name type="scientific">Acidicapsa dinghuensis</name>
    <dbReference type="NCBI Taxonomy" id="2218256"/>
    <lineage>
        <taxon>Bacteria</taxon>
        <taxon>Pseudomonadati</taxon>
        <taxon>Acidobacteriota</taxon>
        <taxon>Terriglobia</taxon>
        <taxon>Terriglobales</taxon>
        <taxon>Acidobacteriaceae</taxon>
        <taxon>Acidicapsa</taxon>
    </lineage>
</organism>
<evidence type="ECO:0000313" key="2">
    <source>
        <dbReference type="EMBL" id="MFC5860879.1"/>
    </source>
</evidence>
<accession>A0ABW1EA68</accession>
<dbReference type="EMBL" id="JBHSPH010000001">
    <property type="protein sequence ID" value="MFC5860879.1"/>
    <property type="molecule type" value="Genomic_DNA"/>
</dbReference>
<dbReference type="Proteomes" id="UP001596091">
    <property type="component" value="Unassembled WGS sequence"/>
</dbReference>
<feature type="compositionally biased region" description="Basic residues" evidence="1">
    <location>
        <begin position="26"/>
        <end position="37"/>
    </location>
</feature>
<comment type="caution">
    <text evidence="2">The sequence shown here is derived from an EMBL/GenBank/DDBJ whole genome shotgun (WGS) entry which is preliminary data.</text>
</comment>